<feature type="non-terminal residue" evidence="2">
    <location>
        <position position="119"/>
    </location>
</feature>
<protein>
    <recommendedName>
        <fullName evidence="4">Secreted protein</fullName>
    </recommendedName>
</protein>
<evidence type="ECO:0000313" key="3">
    <source>
        <dbReference type="Proteomes" id="UP000823561"/>
    </source>
</evidence>
<feature type="region of interest" description="Disordered" evidence="1">
    <location>
        <begin position="50"/>
        <end position="89"/>
    </location>
</feature>
<name>A0AAV6FGE1_9TELE</name>
<dbReference type="AlphaFoldDB" id="A0AAV6FGE1"/>
<dbReference type="EMBL" id="JADWDJ010000023">
    <property type="protein sequence ID" value="KAG5261869.1"/>
    <property type="molecule type" value="Genomic_DNA"/>
</dbReference>
<evidence type="ECO:0000313" key="2">
    <source>
        <dbReference type="EMBL" id="KAG5261869.1"/>
    </source>
</evidence>
<gene>
    <name evidence="2" type="ORF">AALO_G00289510</name>
</gene>
<sequence>MSLFKKNTFFFLLSTSPSFPCFLRSTSFWTLPFSLSLLFIPLCRPLHSPPHQGGAPWLGGKRGRKGGPPMKWGSPPALPRLAPVTSSPASRAKGTWHACEPLAETFPSQTQSHLLFSLR</sequence>
<dbReference type="Proteomes" id="UP000823561">
    <property type="component" value="Chromosome 23"/>
</dbReference>
<comment type="caution">
    <text evidence="2">The sequence shown here is derived from an EMBL/GenBank/DDBJ whole genome shotgun (WGS) entry which is preliminary data.</text>
</comment>
<reference evidence="2" key="1">
    <citation type="submission" date="2020-10" db="EMBL/GenBank/DDBJ databases">
        <title>Chromosome-scale genome assembly of the Allis shad, Alosa alosa.</title>
        <authorList>
            <person name="Margot Z."/>
            <person name="Christophe K."/>
            <person name="Cabau C."/>
            <person name="Louis A."/>
            <person name="Berthelot C."/>
            <person name="Parey E."/>
            <person name="Roest Crollius H."/>
            <person name="Montfort J."/>
            <person name="Robinson-Rechavi M."/>
            <person name="Bucao C."/>
            <person name="Bouchez O."/>
            <person name="Gislard M."/>
            <person name="Lluch J."/>
            <person name="Milhes M."/>
            <person name="Lampietro C."/>
            <person name="Lopez Roques C."/>
            <person name="Donnadieu C."/>
            <person name="Braasch I."/>
            <person name="Desvignes T."/>
            <person name="Postlethwait J."/>
            <person name="Bobe J."/>
            <person name="Guiguen Y."/>
        </authorList>
    </citation>
    <scope>NUCLEOTIDE SEQUENCE</scope>
    <source>
        <strain evidence="2">M-15738</strain>
        <tissue evidence="2">Blood</tissue>
    </source>
</reference>
<organism evidence="2 3">
    <name type="scientific">Alosa alosa</name>
    <name type="common">allis shad</name>
    <dbReference type="NCBI Taxonomy" id="278164"/>
    <lineage>
        <taxon>Eukaryota</taxon>
        <taxon>Metazoa</taxon>
        <taxon>Chordata</taxon>
        <taxon>Craniata</taxon>
        <taxon>Vertebrata</taxon>
        <taxon>Euteleostomi</taxon>
        <taxon>Actinopterygii</taxon>
        <taxon>Neopterygii</taxon>
        <taxon>Teleostei</taxon>
        <taxon>Clupei</taxon>
        <taxon>Clupeiformes</taxon>
        <taxon>Clupeoidei</taxon>
        <taxon>Clupeidae</taxon>
        <taxon>Alosa</taxon>
    </lineage>
</organism>
<evidence type="ECO:0000256" key="1">
    <source>
        <dbReference type="SAM" id="MobiDB-lite"/>
    </source>
</evidence>
<evidence type="ECO:0008006" key="4">
    <source>
        <dbReference type="Google" id="ProtNLM"/>
    </source>
</evidence>
<accession>A0AAV6FGE1</accession>
<proteinExistence type="predicted"/>
<keyword evidence="3" id="KW-1185">Reference proteome</keyword>